<dbReference type="OrthoDB" id="158360at2759"/>
<keyword evidence="2" id="KW-0472">Membrane</keyword>
<dbReference type="CDD" id="cd15863">
    <property type="entry name" value="SNARE_GS27"/>
    <property type="match status" value="1"/>
</dbReference>
<gene>
    <name evidence="3" type="ORF">ONB1V03_LOCUS4347</name>
</gene>
<protein>
    <submittedName>
        <fullName evidence="3">Uncharacterized protein</fullName>
    </submittedName>
</protein>
<dbReference type="PANTHER" id="PTHR11102:SF147">
    <property type="entry name" value="SEL1L ADAPTOR SUBUNIT OF ERAD E3 UBIQUITIN LIGASE"/>
    <property type="match status" value="1"/>
</dbReference>
<dbReference type="GO" id="GO:0036503">
    <property type="term" value="P:ERAD pathway"/>
    <property type="evidence" value="ECO:0007669"/>
    <property type="project" value="TreeGrafter"/>
</dbReference>
<dbReference type="Pfam" id="PF12352">
    <property type="entry name" value="V-SNARE_C"/>
    <property type="match status" value="1"/>
</dbReference>
<feature type="transmembrane region" description="Helical" evidence="2">
    <location>
        <begin position="621"/>
        <end position="641"/>
    </location>
</feature>
<evidence type="ECO:0000256" key="2">
    <source>
        <dbReference type="SAM" id="Phobius"/>
    </source>
</evidence>
<reference evidence="3" key="1">
    <citation type="submission" date="2020-11" db="EMBL/GenBank/DDBJ databases">
        <authorList>
            <person name="Tran Van P."/>
        </authorList>
    </citation>
    <scope>NUCLEOTIDE SEQUENCE</scope>
</reference>
<comment type="similarity">
    <text evidence="1">Belongs to the sel-1 family.</text>
</comment>
<dbReference type="Proteomes" id="UP000728032">
    <property type="component" value="Unassembled WGS sequence"/>
</dbReference>
<dbReference type="EMBL" id="CAJPVJ010001477">
    <property type="protein sequence ID" value="CAG2164798.1"/>
    <property type="molecule type" value="Genomic_DNA"/>
</dbReference>
<dbReference type="InterPro" id="IPR006597">
    <property type="entry name" value="Sel1-like"/>
</dbReference>
<dbReference type="AlphaFoldDB" id="A0A7R9QFC1"/>
<dbReference type="InterPro" id="IPR050767">
    <property type="entry name" value="Sel1_AlgK"/>
</dbReference>
<dbReference type="InterPro" id="IPR011990">
    <property type="entry name" value="TPR-like_helical_dom_sf"/>
</dbReference>
<dbReference type="Gene3D" id="1.25.40.10">
    <property type="entry name" value="Tetratricopeptide repeat domain"/>
    <property type="match status" value="2"/>
</dbReference>
<dbReference type="SUPFAM" id="SSF58038">
    <property type="entry name" value="SNARE fusion complex"/>
    <property type="match status" value="1"/>
</dbReference>
<evidence type="ECO:0000313" key="3">
    <source>
        <dbReference type="EMBL" id="CAD7643829.1"/>
    </source>
</evidence>
<proteinExistence type="inferred from homology"/>
<dbReference type="SUPFAM" id="SSF81901">
    <property type="entry name" value="HCP-like"/>
    <property type="match status" value="2"/>
</dbReference>
<dbReference type="GO" id="GO:0005789">
    <property type="term" value="C:endoplasmic reticulum membrane"/>
    <property type="evidence" value="ECO:0007669"/>
    <property type="project" value="TreeGrafter"/>
</dbReference>
<sequence>MLESRTANKKIAFTLLQESAQLDHQKAKELMARSYIFADHLPFNPRKAFNYLRSIPINESSGAHLLLGFMYSIGLGVHSNPHKSLMHYTLAANMDNSLAKMAVGFKYMYGMDVHEDCGQAKDLYHSVATSVVHNSRVSGGHVIRNKHLWRQTDRVIQNLDKDLIDYYKFLAKKGHINACVSLGQLYYFGGFGVDRDVDTALNYLQTAAKSRNANALALLGHIYLEGSPSVGHNFTKAYQLLKASAQKRNPIAQAGLGFMYLTGKGVDIDFKDAFEYFALSSRQGWVEGIVNLGLMYMNGLGVARDYRRAIRFFTLALQSQHLLAVYHLGQLFGGGHGVAISCRTAVSHFKSVAERGVWSRELAEADNHYKNNKVLQAFMKYAFLSDMGYESAQSNSAFILENKAIDGLDIDGYKRQMVIKTMSQSMDSLFSASNVLINEIQESLFPRLESLIASNDQNNALSVESDIESKVKQLDTYCDKMEIIVNKSGPNDRPQQKMRLDQLRYDSRHLLSSLRNLHHRRVQREREEREREELLTRRFTTNSETNIAIESYYGDENTRLKSFNTNLDDMIASGSTILSGLRDQRGFLKGAHKRLIDIGNTLGMSNTVMRLIEKRGVTDRYILFGGMIIFCVLMLLIWKYLT</sequence>
<keyword evidence="4" id="KW-1185">Reference proteome</keyword>
<keyword evidence="2" id="KW-0812">Transmembrane</keyword>
<evidence type="ECO:0000256" key="1">
    <source>
        <dbReference type="ARBA" id="ARBA00038101"/>
    </source>
</evidence>
<dbReference type="Pfam" id="PF08238">
    <property type="entry name" value="Sel1"/>
    <property type="match status" value="6"/>
</dbReference>
<accession>A0A7R9QFC1</accession>
<dbReference type="EMBL" id="OC916302">
    <property type="protein sequence ID" value="CAD7643829.1"/>
    <property type="molecule type" value="Genomic_DNA"/>
</dbReference>
<dbReference type="SMART" id="SM00671">
    <property type="entry name" value="SEL1"/>
    <property type="match status" value="7"/>
</dbReference>
<keyword evidence="2" id="KW-1133">Transmembrane helix</keyword>
<organism evidence="3">
    <name type="scientific">Oppiella nova</name>
    <dbReference type="NCBI Taxonomy" id="334625"/>
    <lineage>
        <taxon>Eukaryota</taxon>
        <taxon>Metazoa</taxon>
        <taxon>Ecdysozoa</taxon>
        <taxon>Arthropoda</taxon>
        <taxon>Chelicerata</taxon>
        <taxon>Arachnida</taxon>
        <taxon>Acari</taxon>
        <taxon>Acariformes</taxon>
        <taxon>Sarcoptiformes</taxon>
        <taxon>Oribatida</taxon>
        <taxon>Brachypylina</taxon>
        <taxon>Oppioidea</taxon>
        <taxon>Oppiidae</taxon>
        <taxon>Oppiella</taxon>
    </lineage>
</organism>
<dbReference type="PANTHER" id="PTHR11102">
    <property type="entry name" value="SEL-1-LIKE PROTEIN"/>
    <property type="match status" value="1"/>
</dbReference>
<evidence type="ECO:0000313" key="4">
    <source>
        <dbReference type="Proteomes" id="UP000728032"/>
    </source>
</evidence>
<name>A0A7R9QFC1_9ACAR</name>